<evidence type="ECO:0000313" key="2">
    <source>
        <dbReference type="Proteomes" id="UP000887159"/>
    </source>
</evidence>
<keyword evidence="2" id="KW-1185">Reference proteome</keyword>
<proteinExistence type="predicted"/>
<comment type="caution">
    <text evidence="1">The sequence shown here is derived from an EMBL/GenBank/DDBJ whole genome shotgun (WGS) entry which is preliminary data.</text>
</comment>
<organism evidence="1 2">
    <name type="scientific">Trichonephila clavipes</name>
    <name type="common">Golden silk orbweaver</name>
    <name type="synonym">Nephila clavipes</name>
    <dbReference type="NCBI Taxonomy" id="2585209"/>
    <lineage>
        <taxon>Eukaryota</taxon>
        <taxon>Metazoa</taxon>
        <taxon>Ecdysozoa</taxon>
        <taxon>Arthropoda</taxon>
        <taxon>Chelicerata</taxon>
        <taxon>Arachnida</taxon>
        <taxon>Araneae</taxon>
        <taxon>Araneomorphae</taxon>
        <taxon>Entelegynae</taxon>
        <taxon>Araneoidea</taxon>
        <taxon>Nephilidae</taxon>
        <taxon>Trichonephila</taxon>
    </lineage>
</organism>
<protein>
    <submittedName>
        <fullName evidence="1">Uncharacterized protein</fullName>
    </submittedName>
</protein>
<dbReference type="Proteomes" id="UP000887159">
    <property type="component" value="Unassembled WGS sequence"/>
</dbReference>
<gene>
    <name evidence="1" type="ORF">TNCV_1998171</name>
</gene>
<dbReference type="AlphaFoldDB" id="A0A8X6RMA6"/>
<accession>A0A8X6RMA6</accession>
<reference evidence="1" key="1">
    <citation type="submission" date="2020-08" db="EMBL/GenBank/DDBJ databases">
        <title>Multicomponent nature underlies the extraordinary mechanical properties of spider dragline silk.</title>
        <authorList>
            <person name="Kono N."/>
            <person name="Nakamura H."/>
            <person name="Mori M."/>
            <person name="Yoshida Y."/>
            <person name="Ohtoshi R."/>
            <person name="Malay A.D."/>
            <person name="Moran D.A.P."/>
            <person name="Tomita M."/>
            <person name="Numata K."/>
            <person name="Arakawa K."/>
        </authorList>
    </citation>
    <scope>NUCLEOTIDE SEQUENCE</scope>
</reference>
<evidence type="ECO:0000313" key="1">
    <source>
        <dbReference type="EMBL" id="GFX97085.1"/>
    </source>
</evidence>
<sequence>MSHDGRSLENLVEKISRIRRIVQLTIDFLCLRNDGRSLLRKRKVPTKFQVDEEPKPRLPDSIARPITNMPLSRMENTTFVKPSIIDFHDMGLRIVLTVRTPKEQRLFNAY</sequence>
<dbReference type="EMBL" id="BMAU01021195">
    <property type="protein sequence ID" value="GFX97085.1"/>
    <property type="molecule type" value="Genomic_DNA"/>
</dbReference>
<name>A0A8X6RMA6_TRICX</name>